<sequence length="54" mass="6490">MMWYFFGKYKKASRLEEAFGIDFQYILIERYYLNAENPVTSIPVINKWMSCVPS</sequence>
<proteinExistence type="predicted"/>
<keyword evidence="2" id="KW-1185">Reference proteome</keyword>
<reference evidence="2" key="1">
    <citation type="journal article" date="2019" name="Int. J. Syst. Evol. Microbiol.">
        <title>The Global Catalogue of Microorganisms (GCM) 10K type strain sequencing project: providing services to taxonomists for standard genome sequencing and annotation.</title>
        <authorList>
            <consortium name="The Broad Institute Genomics Platform"/>
            <consortium name="The Broad Institute Genome Sequencing Center for Infectious Disease"/>
            <person name="Wu L."/>
            <person name="Ma J."/>
        </authorList>
    </citation>
    <scope>NUCLEOTIDE SEQUENCE [LARGE SCALE GENOMIC DNA]</scope>
    <source>
        <strain evidence="2">CGMCC 1.16060</strain>
    </source>
</reference>
<organism evidence="1 2">
    <name type="scientific">Flavobacterium limi</name>
    <dbReference type="NCBI Taxonomy" id="2045105"/>
    <lineage>
        <taxon>Bacteria</taxon>
        <taxon>Pseudomonadati</taxon>
        <taxon>Bacteroidota</taxon>
        <taxon>Flavobacteriia</taxon>
        <taxon>Flavobacteriales</taxon>
        <taxon>Flavobacteriaceae</taxon>
        <taxon>Flavobacterium</taxon>
    </lineage>
</organism>
<comment type="caution">
    <text evidence="1">The sequence shown here is derived from an EMBL/GenBank/DDBJ whole genome shotgun (WGS) entry which is preliminary data.</text>
</comment>
<dbReference type="EMBL" id="BMKP01000001">
    <property type="protein sequence ID" value="GGF00617.1"/>
    <property type="molecule type" value="Genomic_DNA"/>
</dbReference>
<gene>
    <name evidence="1" type="ORF">GCM10011518_07520</name>
</gene>
<name>A0ABQ1TQ13_9FLAO</name>
<protein>
    <submittedName>
        <fullName evidence="1">Uncharacterized protein</fullName>
    </submittedName>
</protein>
<evidence type="ECO:0000313" key="2">
    <source>
        <dbReference type="Proteomes" id="UP000655016"/>
    </source>
</evidence>
<evidence type="ECO:0000313" key="1">
    <source>
        <dbReference type="EMBL" id="GGF00617.1"/>
    </source>
</evidence>
<accession>A0ABQ1TQ13</accession>
<dbReference type="Proteomes" id="UP000655016">
    <property type="component" value="Unassembled WGS sequence"/>
</dbReference>